<evidence type="ECO:0000256" key="3">
    <source>
        <dbReference type="ARBA" id="ARBA00022692"/>
    </source>
</evidence>
<keyword evidence="4" id="KW-1133">Transmembrane helix</keyword>
<dbReference type="PANTHER" id="PTHR37937">
    <property type="entry name" value="CONJUGATIVE TRANSFER: DNA TRANSPORT"/>
    <property type="match status" value="1"/>
</dbReference>
<dbReference type="InterPro" id="IPR051539">
    <property type="entry name" value="T4SS-coupling_protein"/>
</dbReference>
<keyword evidence="3" id="KW-0812">Transmembrane</keyword>
<dbReference type="EMBL" id="JADWDC010000046">
    <property type="protein sequence ID" value="MCC0178555.1"/>
    <property type="molecule type" value="Genomic_DNA"/>
</dbReference>
<dbReference type="GO" id="GO:0005886">
    <property type="term" value="C:plasma membrane"/>
    <property type="evidence" value="ECO:0007669"/>
    <property type="project" value="UniProtKB-SubCell"/>
</dbReference>
<organism evidence="7 8">
    <name type="scientific">Waterburya agarophytonicola KI4</name>
    <dbReference type="NCBI Taxonomy" id="2874699"/>
    <lineage>
        <taxon>Bacteria</taxon>
        <taxon>Bacillati</taxon>
        <taxon>Cyanobacteriota</taxon>
        <taxon>Cyanophyceae</taxon>
        <taxon>Pleurocapsales</taxon>
        <taxon>Hyellaceae</taxon>
        <taxon>Waterburya</taxon>
        <taxon>Waterburya agarophytonicola</taxon>
    </lineage>
</organism>
<dbReference type="PANTHER" id="PTHR37937:SF1">
    <property type="entry name" value="CONJUGATIVE TRANSFER: DNA TRANSPORT"/>
    <property type="match status" value="1"/>
</dbReference>
<dbReference type="AlphaFoldDB" id="A0A964FG44"/>
<keyword evidence="5" id="KW-0472">Membrane</keyword>
<keyword evidence="8" id="KW-1185">Reference proteome</keyword>
<dbReference type="RefSeq" id="WP_229641655.1">
    <property type="nucleotide sequence ID" value="NZ_JADWDC010000046.1"/>
</dbReference>
<dbReference type="Gene3D" id="3.40.50.300">
    <property type="entry name" value="P-loop containing nucleotide triphosphate hydrolases"/>
    <property type="match status" value="1"/>
</dbReference>
<reference evidence="7" key="1">
    <citation type="journal article" date="2021" name="Antonie Van Leeuwenhoek">
        <title>Draft genome and description of Waterburya agarophytonicola gen. nov. sp. nov. (Pleurocapsales, Cyanobacteria): a seaweed symbiont.</title>
        <authorList>
            <person name="Bonthond G."/>
            <person name="Shalygin S."/>
            <person name="Bayer T."/>
            <person name="Weinberger F."/>
        </authorList>
    </citation>
    <scope>NUCLEOTIDE SEQUENCE</scope>
    <source>
        <strain evidence="7">KI4</strain>
    </source>
</reference>
<sequence>MKFKEQFLRGVKIEESTNKIQALLDRHNDKIDKSRHDFHLPQLSIAGLRLPHNLEDLGIFCVGSPGSGKTQAIAKLISELKQRPDYRVVCFDRNGEFTANFYNEKQDLIFNPKDKRSLGWSHNWESASNETIAASIIPDHHHTDKFWSDSARNLLSEIYERTSNKAEIEGSCHMVQPYMISHLSTPFEPYLDRNFLSKHCLV</sequence>
<protein>
    <submittedName>
        <fullName evidence="7">Type IV secretion system DNA-binding domain-containing protein</fullName>
    </submittedName>
</protein>
<gene>
    <name evidence="7" type="ORF">I4641_16395</name>
</gene>
<evidence type="ECO:0000313" key="7">
    <source>
        <dbReference type="EMBL" id="MCC0178555.1"/>
    </source>
</evidence>
<dbReference type="InterPro" id="IPR027417">
    <property type="entry name" value="P-loop_NTPase"/>
</dbReference>
<accession>A0A964FG44</accession>
<keyword evidence="7" id="KW-0238">DNA-binding</keyword>
<evidence type="ECO:0000256" key="2">
    <source>
        <dbReference type="ARBA" id="ARBA00022475"/>
    </source>
</evidence>
<dbReference type="GO" id="GO:0003677">
    <property type="term" value="F:DNA binding"/>
    <property type="evidence" value="ECO:0007669"/>
    <property type="project" value="UniProtKB-KW"/>
</dbReference>
<proteinExistence type="predicted"/>
<evidence type="ECO:0000256" key="5">
    <source>
        <dbReference type="ARBA" id="ARBA00023136"/>
    </source>
</evidence>
<dbReference type="InterPro" id="IPR019476">
    <property type="entry name" value="T4SS_TraD_DNA-bd"/>
</dbReference>
<dbReference type="Pfam" id="PF10412">
    <property type="entry name" value="TrwB_AAD_bind"/>
    <property type="match status" value="1"/>
</dbReference>
<evidence type="ECO:0000256" key="1">
    <source>
        <dbReference type="ARBA" id="ARBA00004651"/>
    </source>
</evidence>
<comment type="subcellular location">
    <subcellularLocation>
        <location evidence="1">Cell membrane</location>
        <topology evidence="1">Multi-pass membrane protein</topology>
    </subcellularLocation>
</comment>
<comment type="caution">
    <text evidence="7">The sequence shown here is derived from an EMBL/GenBank/DDBJ whole genome shotgun (WGS) entry which is preliminary data.</text>
</comment>
<evidence type="ECO:0000313" key="8">
    <source>
        <dbReference type="Proteomes" id="UP000729733"/>
    </source>
</evidence>
<evidence type="ECO:0000259" key="6">
    <source>
        <dbReference type="Pfam" id="PF10412"/>
    </source>
</evidence>
<name>A0A964FG44_9CYAN</name>
<dbReference type="SUPFAM" id="SSF52540">
    <property type="entry name" value="P-loop containing nucleoside triphosphate hydrolases"/>
    <property type="match status" value="1"/>
</dbReference>
<feature type="domain" description="Type IV secretion system coupling protein TraD DNA-binding" evidence="6">
    <location>
        <begin position="43"/>
        <end position="165"/>
    </location>
</feature>
<dbReference type="Proteomes" id="UP000729733">
    <property type="component" value="Unassembled WGS sequence"/>
</dbReference>
<evidence type="ECO:0000256" key="4">
    <source>
        <dbReference type="ARBA" id="ARBA00022989"/>
    </source>
</evidence>
<keyword evidence="2" id="KW-1003">Cell membrane</keyword>